<dbReference type="KEGG" id="bbae:FRD01_05810"/>
<dbReference type="RefSeq" id="WP_146958449.1">
    <property type="nucleotide sequence ID" value="NZ_CP042467.1"/>
</dbReference>
<dbReference type="Proteomes" id="UP000321595">
    <property type="component" value="Chromosome"/>
</dbReference>
<dbReference type="OrthoDB" id="428307at2"/>
<evidence type="ECO:0000313" key="1">
    <source>
        <dbReference type="EMBL" id="QED26764.1"/>
    </source>
</evidence>
<organism evidence="1 2">
    <name type="scientific">Microvenator marinus</name>
    <dbReference type="NCBI Taxonomy" id="2600177"/>
    <lineage>
        <taxon>Bacteria</taxon>
        <taxon>Deltaproteobacteria</taxon>
        <taxon>Bradymonadales</taxon>
        <taxon>Microvenatoraceae</taxon>
        <taxon>Microvenator</taxon>
    </lineage>
</organism>
<accession>A0A5B8XM78</accession>
<reference evidence="1 2" key="1">
    <citation type="submission" date="2019-08" db="EMBL/GenBank/DDBJ databases">
        <authorList>
            <person name="Liang Q."/>
        </authorList>
    </citation>
    <scope>NUCLEOTIDE SEQUENCE [LARGE SCALE GENOMIC DNA]</scope>
    <source>
        <strain evidence="1 2">V1718</strain>
    </source>
</reference>
<dbReference type="InterPro" id="IPR018741">
    <property type="entry name" value="DUF2288"/>
</dbReference>
<protein>
    <submittedName>
        <fullName evidence="1">DUF2288 family protein</fullName>
    </submittedName>
</protein>
<keyword evidence="2" id="KW-1185">Reference proteome</keyword>
<dbReference type="Pfam" id="PF10052">
    <property type="entry name" value="DUF2288"/>
    <property type="match status" value="1"/>
</dbReference>
<evidence type="ECO:0000313" key="2">
    <source>
        <dbReference type="Proteomes" id="UP000321595"/>
    </source>
</evidence>
<sequence length="253" mass="28052">MSELRQKLAGELLRDVAWEAVKPHVVREAVFLVVGLPLLDVAEAIASDDGARVGNWVQSGALTRPDRATLERWRDEDTRFATLIVSPFVLVQEEAVKKGGVERLCWGMVEGDLDFVTTAIWPAPVDHDQCFEAAGFKDFSDSDAKWEGELHTMIEALVLEFSTWGSPKVKGGEVSVAEVCLALERSVESDGIPELLIEFGPIEVRSGEGHPIFWVKAPNSEDFNHDLLLRKLAGGRRVDQVQLDWKALGYSNE</sequence>
<gene>
    <name evidence="1" type="ORF">FRD01_05810</name>
</gene>
<dbReference type="EMBL" id="CP042467">
    <property type="protein sequence ID" value="QED26764.1"/>
    <property type="molecule type" value="Genomic_DNA"/>
</dbReference>
<name>A0A5B8XM78_9DELT</name>
<proteinExistence type="predicted"/>
<dbReference type="AlphaFoldDB" id="A0A5B8XM78"/>